<dbReference type="InParanoid" id="A0A1V8SVN8"/>
<evidence type="ECO:0000256" key="2">
    <source>
        <dbReference type="SAM" id="MobiDB-lite"/>
    </source>
</evidence>
<reference evidence="4" key="1">
    <citation type="submission" date="2017-03" db="EMBL/GenBank/DDBJ databases">
        <title>Genomes of endolithic fungi from Antarctica.</title>
        <authorList>
            <person name="Coleine C."/>
            <person name="Masonjones S."/>
            <person name="Stajich J.E."/>
        </authorList>
    </citation>
    <scope>NUCLEOTIDE SEQUENCE [LARGE SCALE GENOMIC DNA]</scope>
    <source>
        <strain evidence="4">CCFEE 5527</strain>
    </source>
</reference>
<dbReference type="AlphaFoldDB" id="A0A1V8SVN8"/>
<dbReference type="Proteomes" id="UP000192596">
    <property type="component" value="Unassembled WGS sequence"/>
</dbReference>
<evidence type="ECO:0000256" key="1">
    <source>
        <dbReference type="SAM" id="Coils"/>
    </source>
</evidence>
<feature type="compositionally biased region" description="Polar residues" evidence="2">
    <location>
        <begin position="631"/>
        <end position="673"/>
    </location>
</feature>
<feature type="coiled-coil region" evidence="1">
    <location>
        <begin position="315"/>
        <end position="342"/>
    </location>
</feature>
<feature type="compositionally biased region" description="Basic and acidic residues" evidence="2">
    <location>
        <begin position="701"/>
        <end position="720"/>
    </location>
</feature>
<organism evidence="3 4">
    <name type="scientific">Cryoendolithus antarcticus</name>
    <dbReference type="NCBI Taxonomy" id="1507870"/>
    <lineage>
        <taxon>Eukaryota</taxon>
        <taxon>Fungi</taxon>
        <taxon>Dikarya</taxon>
        <taxon>Ascomycota</taxon>
        <taxon>Pezizomycotina</taxon>
        <taxon>Dothideomycetes</taxon>
        <taxon>Dothideomycetidae</taxon>
        <taxon>Cladosporiales</taxon>
        <taxon>Cladosporiaceae</taxon>
        <taxon>Cryoendolithus</taxon>
    </lineage>
</organism>
<feature type="region of interest" description="Disordered" evidence="2">
    <location>
        <begin position="381"/>
        <end position="401"/>
    </location>
</feature>
<evidence type="ECO:0000313" key="4">
    <source>
        <dbReference type="Proteomes" id="UP000192596"/>
    </source>
</evidence>
<evidence type="ECO:0000313" key="3">
    <source>
        <dbReference type="EMBL" id="OQO03213.1"/>
    </source>
</evidence>
<feature type="compositionally biased region" description="Basic residues" evidence="2">
    <location>
        <begin position="689"/>
        <end position="700"/>
    </location>
</feature>
<keyword evidence="1" id="KW-0175">Coiled coil</keyword>
<name>A0A1V8SVN8_9PEZI</name>
<dbReference type="STRING" id="1507870.A0A1V8SVN8"/>
<accession>A0A1V8SVN8</accession>
<proteinExistence type="predicted"/>
<feature type="compositionally biased region" description="Basic and acidic residues" evidence="2">
    <location>
        <begin position="449"/>
        <end position="458"/>
    </location>
</feature>
<feature type="compositionally biased region" description="Low complexity" evidence="2">
    <location>
        <begin position="460"/>
        <end position="483"/>
    </location>
</feature>
<dbReference type="EMBL" id="NAJO01000025">
    <property type="protein sequence ID" value="OQO03213.1"/>
    <property type="molecule type" value="Genomic_DNA"/>
</dbReference>
<feature type="region of interest" description="Disordered" evidence="2">
    <location>
        <begin position="445"/>
        <end position="489"/>
    </location>
</feature>
<keyword evidence="4" id="KW-1185">Reference proteome</keyword>
<feature type="region of interest" description="Disordered" evidence="2">
    <location>
        <begin position="574"/>
        <end position="728"/>
    </location>
</feature>
<sequence>MAYFVLSFALRCLIDIGSTWPIDWTAIGISLLAGFALASWFVDAIINDDPGSFKVYAHFVVDKCAYISSACHQLLRLVLALFGLALSGNVDFYFDKFNSLDICFDGMIDLKNAACKDNARHLFKISTLEAKLLIAESKLGMVEQDAASAALQHEADMRAMSNCPSPAHGQLLHVQSTYRIDESAMAGLKLELEDALATVSTRDLELSDMQSKLWGVLTASSATESELYDLQVGLNEALASLSVKNSEISAANLATDIAKQARYKAERKFIALTGQLAKCKVPASKKEEDLSKACERYILEIKDVRDTAREYSTKLEVTQSDLNEQSDNNRTLEKEVARLRGLLGLNSLAAVGTTAISTPPAAVPGTGASLAGAQAVGSTPTTTMQSLTAPNPQAVNPRSRPQYSSLAFVPASNSVVSSGATKAPATMPTIVAPSPVAPMVSAQKLPRPKVTEPQHLDPEATSAAPRASSSAANVVGSNSGASARDSGTDKWQHFADKAKRTDTICPPTFDGPFGLPLSRPLPHTISAAASSTGTTAPLTSITEQSQPAPKTMALFGRGVPMALQAALAAEQASTDVAATSPSAAQERPRSTAAPLRGGMQTSRSANQPPSNAPTGPSRPNISRPTPRPHASGNNNGPGMKPQSGSTKYGLNGTPQSSASKTDPNKTPVSTVNGNEADETPESSDSGKKEVRRKARGGHQVRQREENRRLRGLKENMEKNDGALFGSKA</sequence>
<feature type="compositionally biased region" description="Polar residues" evidence="2">
    <location>
        <begin position="574"/>
        <end position="583"/>
    </location>
</feature>
<gene>
    <name evidence="3" type="ORF">B0A48_11469</name>
</gene>
<feature type="compositionally biased region" description="Polar residues" evidence="2">
    <location>
        <begin position="599"/>
        <end position="623"/>
    </location>
</feature>
<protein>
    <submittedName>
        <fullName evidence="3">Uncharacterized protein</fullName>
    </submittedName>
</protein>
<comment type="caution">
    <text evidence="3">The sequence shown here is derived from an EMBL/GenBank/DDBJ whole genome shotgun (WGS) entry which is preliminary data.</text>
</comment>